<keyword evidence="3 7" id="KW-0227">DNA damage</keyword>
<dbReference type="InterPro" id="IPR001719">
    <property type="entry name" value="AP_endonuc_2"/>
</dbReference>
<dbReference type="EMBL" id="CP075587">
    <property type="protein sequence ID" value="QYF49294.1"/>
    <property type="molecule type" value="Genomic_DNA"/>
</dbReference>
<dbReference type="InterPro" id="IPR036237">
    <property type="entry name" value="Xyl_isomerase-like_sf"/>
</dbReference>
<dbReference type="HAMAP" id="MF_00152">
    <property type="entry name" value="Nfo"/>
    <property type="match status" value="1"/>
</dbReference>
<keyword evidence="5 7" id="KW-0862">Zinc</keyword>
<feature type="binding site" evidence="7">
    <location>
        <position position="222"/>
    </location>
    <ligand>
        <name>Zn(2+)</name>
        <dbReference type="ChEBI" id="CHEBI:29105"/>
        <label>2</label>
    </ligand>
</feature>
<dbReference type="Gene3D" id="3.20.20.150">
    <property type="entry name" value="Divalent-metal-dependent TIM barrel enzymes"/>
    <property type="match status" value="1"/>
</dbReference>
<feature type="binding site" evidence="7">
    <location>
        <position position="151"/>
    </location>
    <ligand>
        <name>Zn(2+)</name>
        <dbReference type="ChEBI" id="CHEBI:29105"/>
        <label>2</label>
    </ligand>
</feature>
<dbReference type="SUPFAM" id="SSF51658">
    <property type="entry name" value="Xylose isomerase-like"/>
    <property type="match status" value="1"/>
</dbReference>
<dbReference type="SMART" id="SM00518">
    <property type="entry name" value="AP2Ec"/>
    <property type="match status" value="1"/>
</dbReference>
<dbReference type="GO" id="GO:0008833">
    <property type="term" value="F:deoxyribonuclease IV (phage-T4-induced) activity"/>
    <property type="evidence" value="ECO:0007669"/>
    <property type="project" value="UniProtKB-EC"/>
</dbReference>
<feature type="binding site" evidence="7">
    <location>
        <position position="235"/>
    </location>
    <ligand>
        <name>Zn(2+)</name>
        <dbReference type="ChEBI" id="CHEBI:29105"/>
        <label>3</label>
    </ligand>
</feature>
<comment type="similarity">
    <text evidence="1 7">Belongs to the AP endonuclease 2 family.</text>
</comment>
<sequence length="288" mass="32237">MPKVPSSELLIGAHTSAQGGAQNAIWMGQEIGANTVQFFTSNQKRWSGKEITQEQAELFQEAVRVTGLCQLMSHDSYLINLGSSNPSVLHKSQKAFEKELIRCQKLGISFLNFHPGAAVGATEEQCLNNIVDSLEQFEELISHGATRLLLETTAGQGTTVGYCFEHLAYLIEKLYRKIPVGICIDTCHIFAAGYDIRTEAGWEKTLKDFERIVGMKHLYAFHLNDSLKPLGSLRDRHAPLGKGEIGMECFKVLMKNPKTRRLPKYLETPDGPPLWKKEIAMLREFADL</sequence>
<evidence type="ECO:0000256" key="1">
    <source>
        <dbReference type="ARBA" id="ARBA00005340"/>
    </source>
</evidence>
<dbReference type="NCBIfam" id="TIGR00587">
    <property type="entry name" value="nfo"/>
    <property type="match status" value="1"/>
</dbReference>
<feature type="binding site" evidence="7">
    <location>
        <position position="185"/>
    </location>
    <ligand>
        <name>Zn(2+)</name>
        <dbReference type="ChEBI" id="CHEBI:29105"/>
        <label>2</label>
    </ligand>
</feature>
<keyword evidence="7 9" id="KW-0255">Endonuclease</keyword>
<reference evidence="9 10" key="1">
    <citation type="journal article" date="2022" name="bioRxiv">
        <title>Ecology and evolution of chlamydial symbionts of arthropods.</title>
        <authorList>
            <person name="Halter T."/>
            <person name="Koestlbacher S."/>
            <person name="Collingro A."/>
            <person name="Sixt B.S."/>
            <person name="Toenshoff E.R."/>
            <person name="Hendrickx F."/>
            <person name="Kostanjsek R."/>
            <person name="Horn M."/>
        </authorList>
    </citation>
    <scope>NUCLEOTIDE SEQUENCE [LARGE SCALE GENOMIC DNA]</scope>
    <source>
        <strain evidence="9">W744xW776</strain>
    </source>
</reference>
<accession>A0ABX8V277</accession>
<comment type="catalytic activity">
    <reaction evidence="7">
        <text>Endonucleolytic cleavage to 5'-phosphooligonucleotide end-products.</text>
        <dbReference type="EC" id="3.1.21.2"/>
    </reaction>
</comment>
<dbReference type="CDD" id="cd00019">
    <property type="entry name" value="AP2Ec"/>
    <property type="match status" value="1"/>
</dbReference>
<dbReference type="InterPro" id="IPR013022">
    <property type="entry name" value="Xyl_isomerase-like_TIM-brl"/>
</dbReference>
<dbReference type="PROSITE" id="PS00730">
    <property type="entry name" value="AP_NUCLEASE_F2_2"/>
    <property type="match status" value="1"/>
</dbReference>
<feature type="binding site" evidence="7">
    <location>
        <position position="114"/>
    </location>
    <ligand>
        <name>Zn(2+)</name>
        <dbReference type="ChEBI" id="CHEBI:29105"/>
        <label>1</label>
    </ligand>
</feature>
<comment type="cofactor">
    <cofactor evidence="7">
        <name>Zn(2+)</name>
        <dbReference type="ChEBI" id="CHEBI:29105"/>
    </cofactor>
    <text evidence="7">Binds 3 Zn(2+) ions.</text>
</comment>
<evidence type="ECO:0000256" key="3">
    <source>
        <dbReference type="ARBA" id="ARBA00022763"/>
    </source>
</evidence>
<dbReference type="RefSeq" id="WP_215217502.1">
    <property type="nucleotide sequence ID" value="NZ_CP075587.1"/>
</dbReference>
<evidence type="ECO:0000256" key="4">
    <source>
        <dbReference type="ARBA" id="ARBA00022801"/>
    </source>
</evidence>
<dbReference type="NCBIfam" id="NF002197">
    <property type="entry name" value="PRK01060.1-2"/>
    <property type="match status" value="1"/>
</dbReference>
<keyword evidence="10" id="KW-1185">Reference proteome</keyword>
<dbReference type="EC" id="3.1.21.2" evidence="7"/>
<evidence type="ECO:0000313" key="10">
    <source>
        <dbReference type="Proteomes" id="UP000826014"/>
    </source>
</evidence>
<evidence type="ECO:0000256" key="5">
    <source>
        <dbReference type="ARBA" id="ARBA00022833"/>
    </source>
</evidence>
<dbReference type="Proteomes" id="UP000826014">
    <property type="component" value="Chromosome"/>
</dbReference>
<keyword evidence="6 7" id="KW-0234">DNA repair</keyword>
<protein>
    <recommendedName>
        <fullName evidence="7">Probable endonuclease 4</fullName>
        <ecNumber evidence="7">3.1.21.2</ecNumber>
    </recommendedName>
    <alternativeName>
        <fullName evidence="7">Endodeoxyribonuclease IV</fullName>
    </alternativeName>
    <alternativeName>
        <fullName evidence="7">Endonuclease IV</fullName>
    </alternativeName>
</protein>
<feature type="domain" description="Xylose isomerase-like TIM barrel" evidence="8">
    <location>
        <begin position="30"/>
        <end position="284"/>
    </location>
</feature>
<dbReference type="InterPro" id="IPR018246">
    <property type="entry name" value="AP_endonuc_F2_Zn_BS"/>
</dbReference>
<evidence type="ECO:0000259" key="8">
    <source>
        <dbReference type="Pfam" id="PF01261"/>
    </source>
</evidence>
<evidence type="ECO:0000256" key="6">
    <source>
        <dbReference type="ARBA" id="ARBA00023204"/>
    </source>
</evidence>
<keyword evidence="4 7" id="KW-0378">Hydrolase</keyword>
<dbReference type="PROSITE" id="PS51432">
    <property type="entry name" value="AP_NUCLEASE_F2_4"/>
    <property type="match status" value="1"/>
</dbReference>
<feature type="binding site" evidence="7">
    <location>
        <position position="151"/>
    </location>
    <ligand>
        <name>Zn(2+)</name>
        <dbReference type="ChEBI" id="CHEBI:29105"/>
        <label>1</label>
    </ligand>
</feature>
<proteinExistence type="inferred from homology"/>
<keyword evidence="7" id="KW-0540">Nuclease</keyword>
<dbReference type="PROSITE" id="PS00731">
    <property type="entry name" value="AP_NUCLEASE_F2_3"/>
    <property type="match status" value="1"/>
</dbReference>
<evidence type="ECO:0000256" key="7">
    <source>
        <dbReference type="HAMAP-Rule" id="MF_00152"/>
    </source>
</evidence>
<dbReference type="PANTHER" id="PTHR21445">
    <property type="entry name" value="ENDONUCLEASE IV ENDODEOXYRIBONUCLEASE IV"/>
    <property type="match status" value="1"/>
</dbReference>
<gene>
    <name evidence="7" type="primary">nfo</name>
    <name evidence="9" type="ORF">RHABOEDO_001607</name>
</gene>
<dbReference type="Pfam" id="PF01261">
    <property type="entry name" value="AP_endonuc_2"/>
    <property type="match status" value="1"/>
</dbReference>
<evidence type="ECO:0000313" key="9">
    <source>
        <dbReference type="EMBL" id="QYF49294.1"/>
    </source>
</evidence>
<dbReference type="PROSITE" id="PS00729">
    <property type="entry name" value="AP_NUCLEASE_F2_1"/>
    <property type="match status" value="1"/>
</dbReference>
<feature type="binding site" evidence="7">
    <location>
        <position position="188"/>
    </location>
    <ligand>
        <name>Zn(2+)</name>
        <dbReference type="ChEBI" id="CHEBI:29105"/>
        <label>3</label>
    </ligand>
</feature>
<keyword evidence="2 7" id="KW-0479">Metal-binding</keyword>
<feature type="binding site" evidence="7">
    <location>
        <position position="237"/>
    </location>
    <ligand>
        <name>Zn(2+)</name>
        <dbReference type="ChEBI" id="CHEBI:29105"/>
        <label>3</label>
    </ligand>
</feature>
<comment type="function">
    <text evidence="7">Endonuclease IV plays a role in DNA repair. It cleaves phosphodiester bonds at apurinic or apyrimidinic (AP) sites, generating a 3'-hydroxyl group and a 5'-terminal sugar phosphate.</text>
</comment>
<feature type="binding site" evidence="7">
    <location>
        <position position="74"/>
    </location>
    <ligand>
        <name>Zn(2+)</name>
        <dbReference type="ChEBI" id="CHEBI:29105"/>
        <label>1</label>
    </ligand>
</feature>
<name>A0ABX8V277_9BACT</name>
<evidence type="ECO:0000256" key="2">
    <source>
        <dbReference type="ARBA" id="ARBA00022723"/>
    </source>
</evidence>
<feature type="binding site" evidence="7">
    <location>
        <position position="267"/>
    </location>
    <ligand>
        <name>Zn(2+)</name>
        <dbReference type="ChEBI" id="CHEBI:29105"/>
        <label>2</label>
    </ligand>
</feature>
<organism evidence="9 10">
    <name type="scientific">Candidatus Rhabdochlamydia oedothoracis</name>
    <dbReference type="NCBI Taxonomy" id="2720720"/>
    <lineage>
        <taxon>Bacteria</taxon>
        <taxon>Pseudomonadati</taxon>
        <taxon>Chlamydiota</taxon>
        <taxon>Chlamydiia</taxon>
        <taxon>Parachlamydiales</taxon>
        <taxon>Candidatus Rhabdochlamydiaceae</taxon>
        <taxon>Candidatus Rhabdochlamydia</taxon>
    </lineage>
</organism>
<dbReference type="PANTHER" id="PTHR21445:SF0">
    <property type="entry name" value="APURINIC-APYRIMIDINIC ENDONUCLEASE"/>
    <property type="match status" value="1"/>
</dbReference>